<dbReference type="AlphaFoldDB" id="A0A5J6MXW8"/>
<gene>
    <name evidence="2" type="ORF">FRZ61_21010</name>
</gene>
<evidence type="ECO:0000256" key="1">
    <source>
        <dbReference type="SAM" id="MobiDB-lite"/>
    </source>
</evidence>
<feature type="compositionally biased region" description="Polar residues" evidence="1">
    <location>
        <begin position="35"/>
        <end position="44"/>
    </location>
</feature>
<keyword evidence="3" id="KW-1185">Reference proteome</keyword>
<feature type="region of interest" description="Disordered" evidence="1">
    <location>
        <begin position="18"/>
        <end position="95"/>
    </location>
</feature>
<dbReference type="EMBL" id="CP042582">
    <property type="protein sequence ID" value="QEX22171.1"/>
    <property type="molecule type" value="Genomic_DNA"/>
</dbReference>
<protein>
    <submittedName>
        <fullName evidence="2">Uncharacterized protein</fullName>
    </submittedName>
</protein>
<evidence type="ECO:0000313" key="2">
    <source>
        <dbReference type="EMBL" id="QEX22171.1"/>
    </source>
</evidence>
<accession>A0A5J6MXW8</accession>
<evidence type="ECO:0000313" key="3">
    <source>
        <dbReference type="Proteomes" id="UP000325797"/>
    </source>
</evidence>
<organism evidence="2 3">
    <name type="scientific">Hypericibacter adhaerens</name>
    <dbReference type="NCBI Taxonomy" id="2602016"/>
    <lineage>
        <taxon>Bacteria</taxon>
        <taxon>Pseudomonadati</taxon>
        <taxon>Pseudomonadota</taxon>
        <taxon>Alphaproteobacteria</taxon>
        <taxon>Rhodospirillales</taxon>
        <taxon>Dongiaceae</taxon>
        <taxon>Hypericibacter</taxon>
    </lineage>
</organism>
<proteinExistence type="predicted"/>
<name>A0A5J6MXW8_9PROT</name>
<dbReference type="Proteomes" id="UP000325797">
    <property type="component" value="Chromosome"/>
</dbReference>
<reference evidence="2 3" key="1">
    <citation type="submission" date="2019-08" db="EMBL/GenBank/DDBJ databases">
        <title>Hyperibacter terrae gen. nov., sp. nov. and Hyperibacter viscosus sp. nov., two new members in the family Rhodospirillaceae isolated from the rhizosphere of Hypericum perforatum.</title>
        <authorList>
            <person name="Noviana Z."/>
        </authorList>
    </citation>
    <scope>NUCLEOTIDE SEQUENCE [LARGE SCALE GENOMIC DNA]</scope>
    <source>
        <strain evidence="2 3">R5959</strain>
    </source>
</reference>
<sequence>MPDPGGIDLLEDLAGAGVHDNTGHAVSSGKIGGAQNRQQGSCEQKPSHPSPPVTAPAHARSSPPNPALFEGRECKSGGRQRKATESPAFETSVAASVRRKFAQSLQRINA</sequence>
<dbReference type="KEGG" id="hadh:FRZ61_21010"/>